<evidence type="ECO:0000313" key="1">
    <source>
        <dbReference type="EMBL" id="OGZ65216.1"/>
    </source>
</evidence>
<dbReference type="STRING" id="1802200.A2812_02860"/>
<comment type="caution">
    <text evidence="1">The sequence shown here is derived from an EMBL/GenBank/DDBJ whole genome shotgun (WGS) entry which is preliminary data.</text>
</comment>
<sequence>MSEIINASSLTQYSDGSYSAMSIKHSRDQGNTCSKYIDDVKNGKVRFIGELHCFDEKGEYKIFRNLKSEKFN</sequence>
<reference evidence="1 2" key="1">
    <citation type="journal article" date="2016" name="Nat. Commun.">
        <title>Thousands of microbial genomes shed light on interconnected biogeochemical processes in an aquifer system.</title>
        <authorList>
            <person name="Anantharaman K."/>
            <person name="Brown C.T."/>
            <person name="Hug L.A."/>
            <person name="Sharon I."/>
            <person name="Castelle C.J."/>
            <person name="Probst A.J."/>
            <person name="Thomas B.C."/>
            <person name="Singh A."/>
            <person name="Wilkins M.J."/>
            <person name="Karaoz U."/>
            <person name="Brodie E.L."/>
            <person name="Williams K.H."/>
            <person name="Hubbard S.S."/>
            <person name="Banfield J.F."/>
        </authorList>
    </citation>
    <scope>NUCLEOTIDE SEQUENCE [LARGE SCALE GENOMIC DNA]</scope>
</reference>
<accession>A0A1G2HRP0</accession>
<gene>
    <name evidence="1" type="ORF">A2812_02860</name>
</gene>
<name>A0A1G2HRP0_9BACT</name>
<proteinExistence type="predicted"/>
<dbReference type="EMBL" id="MHOM01000010">
    <property type="protein sequence ID" value="OGZ65216.1"/>
    <property type="molecule type" value="Genomic_DNA"/>
</dbReference>
<dbReference type="Proteomes" id="UP000177190">
    <property type="component" value="Unassembled WGS sequence"/>
</dbReference>
<dbReference type="AlphaFoldDB" id="A0A1G2HRP0"/>
<protein>
    <submittedName>
        <fullName evidence="1">Uncharacterized protein</fullName>
    </submittedName>
</protein>
<organism evidence="1 2">
    <name type="scientific">Candidatus Staskawiczbacteria bacterium RIFCSPHIGHO2_01_FULL_36_16</name>
    <dbReference type="NCBI Taxonomy" id="1802200"/>
    <lineage>
        <taxon>Bacteria</taxon>
        <taxon>Candidatus Staskawicziibacteriota</taxon>
    </lineage>
</organism>
<evidence type="ECO:0000313" key="2">
    <source>
        <dbReference type="Proteomes" id="UP000177190"/>
    </source>
</evidence>